<dbReference type="Pfam" id="PF07727">
    <property type="entry name" value="RVT_2"/>
    <property type="match status" value="1"/>
</dbReference>
<organism evidence="2 3">
    <name type="scientific">Aphanomyces astaci</name>
    <name type="common">Crayfish plague agent</name>
    <dbReference type="NCBI Taxonomy" id="112090"/>
    <lineage>
        <taxon>Eukaryota</taxon>
        <taxon>Sar</taxon>
        <taxon>Stramenopiles</taxon>
        <taxon>Oomycota</taxon>
        <taxon>Saprolegniomycetes</taxon>
        <taxon>Saprolegniales</taxon>
        <taxon>Verrucalvaceae</taxon>
        <taxon>Aphanomyces</taxon>
    </lineage>
</organism>
<dbReference type="AlphaFoldDB" id="A0A425DN82"/>
<dbReference type="Proteomes" id="UP000284702">
    <property type="component" value="Unassembled WGS sequence"/>
</dbReference>
<protein>
    <recommendedName>
        <fullName evidence="1">Reverse transcriptase Ty1/copia-type domain-containing protein</fullName>
    </recommendedName>
</protein>
<evidence type="ECO:0000259" key="1">
    <source>
        <dbReference type="Pfam" id="PF07727"/>
    </source>
</evidence>
<dbReference type="EMBL" id="MZMZ02000603">
    <property type="protein sequence ID" value="RQM30661.1"/>
    <property type="molecule type" value="Genomic_DNA"/>
</dbReference>
<keyword evidence="3" id="KW-1185">Reference proteome</keyword>
<reference evidence="2" key="1">
    <citation type="submission" date="2018-07" db="EMBL/GenBank/DDBJ databases">
        <title>Annotation of Aphanomyces astaci genome assembly.</title>
        <authorList>
            <person name="Studholme D.J."/>
        </authorList>
    </citation>
    <scope>NUCLEOTIDE SEQUENCE [LARGE SCALE GENOMIC DNA]</scope>
    <source>
        <strain evidence="2">Pc</strain>
    </source>
</reference>
<evidence type="ECO:0000313" key="2">
    <source>
        <dbReference type="EMBL" id="RQM30661.1"/>
    </source>
</evidence>
<sequence>MRIHFGVLEVCIKASMKISADMVSPALGRQFFPTNLKQNAGAVADSAETCIQATSTLMGSALLWFKAILEALDFAATLSDICVFTRRADVRLQIVTIYVDDVLVCASNDDEIPDVFEYTQRRIRLNDLGPITKLLGMEIDRDESNKSMYVTQRTYIERKAIKYGMEKSKRVDTPIPAGTSMVDNAGL</sequence>
<comment type="caution">
    <text evidence="2">The sequence shown here is derived from an EMBL/GenBank/DDBJ whole genome shotgun (WGS) entry which is preliminary data.</text>
</comment>
<accession>A0A425DN82</accession>
<gene>
    <name evidence="2" type="ORF">B5M09_013538</name>
</gene>
<proteinExistence type="predicted"/>
<feature type="non-terminal residue" evidence="2">
    <location>
        <position position="187"/>
    </location>
</feature>
<evidence type="ECO:0000313" key="3">
    <source>
        <dbReference type="Proteomes" id="UP000284702"/>
    </source>
</evidence>
<feature type="domain" description="Reverse transcriptase Ty1/copia-type" evidence="1">
    <location>
        <begin position="37"/>
        <end position="175"/>
    </location>
</feature>
<dbReference type="InterPro" id="IPR013103">
    <property type="entry name" value="RVT_2"/>
</dbReference>
<name>A0A425DN82_APHAT</name>